<dbReference type="InterPro" id="IPR011711">
    <property type="entry name" value="GntR_C"/>
</dbReference>
<evidence type="ECO:0000256" key="2">
    <source>
        <dbReference type="ARBA" id="ARBA00023125"/>
    </source>
</evidence>
<accession>A0A840IA76</accession>
<keyword evidence="3" id="KW-0804">Transcription</keyword>
<dbReference type="AlphaFoldDB" id="A0A840IA76"/>
<evidence type="ECO:0000313" key="6">
    <source>
        <dbReference type="Proteomes" id="UP000585272"/>
    </source>
</evidence>
<dbReference type="InterPro" id="IPR008920">
    <property type="entry name" value="TF_FadR/GntR_C"/>
</dbReference>
<dbReference type="GO" id="GO:0003677">
    <property type="term" value="F:DNA binding"/>
    <property type="evidence" value="ECO:0007669"/>
    <property type="project" value="UniProtKB-KW"/>
</dbReference>
<sequence length="233" mass="26031">MQNLQIGEAPELRHRRTSSDYIADALRDAINGGQLEDGAVLNQVELAEHFGVSRVPVREAIRRLEAEGLVEAAAHRRAVVRGLSLDRIAEVYELRALLEGHLTEQAVPNFDRADVERLNELNRQLREERDHARWLELNAAFHETLYAPAGRPTALELVDSLRQRGERYVQMWSGGRGLERTSQVAKEHTAIVRCVRRGDAAGARDAIVAHIEHTRDAVLKLHRAAAGNGDGSR</sequence>
<dbReference type="Pfam" id="PF07729">
    <property type="entry name" value="FCD"/>
    <property type="match status" value="1"/>
</dbReference>
<keyword evidence="6" id="KW-1185">Reference proteome</keyword>
<dbReference type="EMBL" id="JACHNU010000001">
    <property type="protein sequence ID" value="MBB4661809.1"/>
    <property type="molecule type" value="Genomic_DNA"/>
</dbReference>
<evidence type="ECO:0000256" key="3">
    <source>
        <dbReference type="ARBA" id="ARBA00023163"/>
    </source>
</evidence>
<dbReference type="CDD" id="cd07377">
    <property type="entry name" value="WHTH_GntR"/>
    <property type="match status" value="1"/>
</dbReference>
<keyword evidence="1" id="KW-0805">Transcription regulation</keyword>
<feature type="domain" description="HTH gntR-type" evidence="4">
    <location>
        <begin position="16"/>
        <end position="83"/>
    </location>
</feature>
<dbReference type="Pfam" id="PF00392">
    <property type="entry name" value="GntR"/>
    <property type="match status" value="1"/>
</dbReference>
<dbReference type="SUPFAM" id="SSF48008">
    <property type="entry name" value="GntR ligand-binding domain-like"/>
    <property type="match status" value="1"/>
</dbReference>
<dbReference type="SUPFAM" id="SSF46785">
    <property type="entry name" value="Winged helix' DNA-binding domain"/>
    <property type="match status" value="1"/>
</dbReference>
<dbReference type="GO" id="GO:0003700">
    <property type="term" value="F:DNA-binding transcription factor activity"/>
    <property type="evidence" value="ECO:0007669"/>
    <property type="project" value="InterPro"/>
</dbReference>
<dbReference type="PANTHER" id="PTHR43537">
    <property type="entry name" value="TRANSCRIPTIONAL REGULATOR, GNTR FAMILY"/>
    <property type="match status" value="1"/>
</dbReference>
<evidence type="ECO:0000259" key="4">
    <source>
        <dbReference type="PROSITE" id="PS50949"/>
    </source>
</evidence>
<dbReference type="InterPro" id="IPR036388">
    <property type="entry name" value="WH-like_DNA-bd_sf"/>
</dbReference>
<reference evidence="5 6" key="1">
    <citation type="submission" date="2020-08" db="EMBL/GenBank/DDBJ databases">
        <title>Genomic Encyclopedia of Archaeal and Bacterial Type Strains, Phase II (KMG-II): from individual species to whole genera.</title>
        <authorList>
            <person name="Goeker M."/>
        </authorList>
    </citation>
    <scope>NUCLEOTIDE SEQUENCE [LARGE SCALE GENOMIC DNA]</scope>
    <source>
        <strain evidence="5 6">DSM 23288</strain>
    </source>
</reference>
<dbReference type="SMART" id="SM00895">
    <property type="entry name" value="FCD"/>
    <property type="match status" value="1"/>
</dbReference>
<dbReference type="SMART" id="SM00345">
    <property type="entry name" value="HTH_GNTR"/>
    <property type="match status" value="1"/>
</dbReference>
<dbReference type="Gene3D" id="1.10.10.10">
    <property type="entry name" value="Winged helix-like DNA-binding domain superfamily/Winged helix DNA-binding domain"/>
    <property type="match status" value="1"/>
</dbReference>
<keyword evidence="2 5" id="KW-0238">DNA-binding</keyword>
<name>A0A840IA76_9ACTN</name>
<protein>
    <submittedName>
        <fullName evidence="5">DNA-binding GntR family transcriptional regulator</fullName>
    </submittedName>
</protein>
<dbReference type="InterPro" id="IPR036390">
    <property type="entry name" value="WH_DNA-bd_sf"/>
</dbReference>
<dbReference type="PANTHER" id="PTHR43537:SF41">
    <property type="entry name" value="TRANSCRIPTIONAL REGULATORY PROTEIN"/>
    <property type="match status" value="1"/>
</dbReference>
<evidence type="ECO:0000256" key="1">
    <source>
        <dbReference type="ARBA" id="ARBA00023015"/>
    </source>
</evidence>
<dbReference type="PROSITE" id="PS50949">
    <property type="entry name" value="HTH_GNTR"/>
    <property type="match status" value="1"/>
</dbReference>
<proteinExistence type="predicted"/>
<evidence type="ECO:0000313" key="5">
    <source>
        <dbReference type="EMBL" id="MBB4661809.1"/>
    </source>
</evidence>
<dbReference type="Gene3D" id="1.20.120.530">
    <property type="entry name" value="GntR ligand-binding domain-like"/>
    <property type="match status" value="1"/>
</dbReference>
<dbReference type="PRINTS" id="PR00035">
    <property type="entry name" value="HTHGNTR"/>
</dbReference>
<dbReference type="InterPro" id="IPR000524">
    <property type="entry name" value="Tscrpt_reg_HTH_GntR"/>
</dbReference>
<comment type="caution">
    <text evidence="5">The sequence shown here is derived from an EMBL/GenBank/DDBJ whole genome shotgun (WGS) entry which is preliminary data.</text>
</comment>
<organism evidence="5 6">
    <name type="scientific">Conexibacter arvalis</name>
    <dbReference type="NCBI Taxonomy" id="912552"/>
    <lineage>
        <taxon>Bacteria</taxon>
        <taxon>Bacillati</taxon>
        <taxon>Actinomycetota</taxon>
        <taxon>Thermoleophilia</taxon>
        <taxon>Solirubrobacterales</taxon>
        <taxon>Conexibacteraceae</taxon>
        <taxon>Conexibacter</taxon>
    </lineage>
</organism>
<gene>
    <name evidence="5" type="ORF">BDZ31_001382</name>
</gene>
<dbReference type="Proteomes" id="UP000585272">
    <property type="component" value="Unassembled WGS sequence"/>
</dbReference>